<proteinExistence type="inferred from homology"/>
<evidence type="ECO:0000259" key="4">
    <source>
        <dbReference type="PROSITE" id="PS50069"/>
    </source>
</evidence>
<comment type="similarity">
    <text evidence="1 2">Belongs to the cullin family.</text>
</comment>
<evidence type="ECO:0000256" key="2">
    <source>
        <dbReference type="RuleBase" id="RU003829"/>
    </source>
</evidence>
<comment type="caution">
    <text evidence="5">The sequence shown here is derived from an EMBL/GenBank/DDBJ whole genome shotgun (WGS) entry which is preliminary data.</text>
</comment>
<evidence type="ECO:0000256" key="1">
    <source>
        <dbReference type="PROSITE-ProRule" id="PRU00330"/>
    </source>
</evidence>
<evidence type="ECO:0000256" key="3">
    <source>
        <dbReference type="SAM" id="MobiDB-lite"/>
    </source>
</evidence>
<evidence type="ECO:0000313" key="5">
    <source>
        <dbReference type="EMBL" id="CAD8136929.1"/>
    </source>
</evidence>
<dbReference type="Pfam" id="PF10557">
    <property type="entry name" value="Cullin_Nedd8"/>
    <property type="match status" value="1"/>
</dbReference>
<dbReference type="InterPro" id="IPR016158">
    <property type="entry name" value="Cullin_homology"/>
</dbReference>
<sequence length="782" mass="92510">MSQQSIQEKLEDYTNEVCKKLRSGEVVSMTKTRYMELYNWTFEFQTNQAHKLKETFEIWLLKYLETQMIPQLINSQDFVESFIFEIDLFKCLLRYFSTLIHNYDCLLGSPQLYIVEIGLLNFDAKVMTLETIKQKYKNSFIDLLNQIRLTNNPNQKQQLQSFIEILDLNAMAQRNRLEILSVDQQVIVAVRQKTPKMQSLPSPKTTFDTLLYNTLLEGTRKIYQELSLNWISTGSSTEYVKLATQQVIIEESLNNQFYKKFYTPIEIIKTFVNEILEQRVDKILQNPQDGMQQQFVQLRNSFDLSPISKLYQLYKNATNYIDKLLQEFQQFIRNQITQIMSESEEKPQQQQMPQQQTKQTQQQQGAKTMQMHLAQIDNLQKLYEYCLRLVQISFEDSHRFRNHMELTFKEKLNQADRFMDKLSMYIHISLKDKLKETNNDEDRQKFEKFNINILAFILLINSKGKLFQKITDNLKSRIFRGEIKNLGYEEEFLKSLRREHPEHLPSDLLTVWKDFKYYRNLDNEVQILMSDSKILQGTNVQFTIFTRTNSLKEFNTLNNRDKINPPKMIQQAINKMELLYSKKQQTEKKSLVWNYRIGQSTINYKFGPAPQQVGKIFVSNLQLFIILNLKQNGGRSKGELLNDIGISYEEELSQQLENLLDFRLLVETDGKYNLQTEQAKLKMQLVPNRPISLVPKKVGENTEDQLMLKKERDVKIQSSIVKLMKSNKEMYYPQIYAGVQKGLLGYYDFSAQDILAQIDELINSNYIKRDEKINNKFQYTPV</sequence>
<organism evidence="5 6">
    <name type="scientific">Paramecium octaurelia</name>
    <dbReference type="NCBI Taxonomy" id="43137"/>
    <lineage>
        <taxon>Eukaryota</taxon>
        <taxon>Sar</taxon>
        <taxon>Alveolata</taxon>
        <taxon>Ciliophora</taxon>
        <taxon>Intramacronucleata</taxon>
        <taxon>Oligohymenophorea</taxon>
        <taxon>Peniculida</taxon>
        <taxon>Parameciidae</taxon>
        <taxon>Paramecium</taxon>
    </lineage>
</organism>
<dbReference type="InterPro" id="IPR045093">
    <property type="entry name" value="Cullin"/>
</dbReference>
<dbReference type="Proteomes" id="UP000683925">
    <property type="component" value="Unassembled WGS sequence"/>
</dbReference>
<dbReference type="EMBL" id="CAJJDP010000007">
    <property type="protein sequence ID" value="CAD8136929.1"/>
    <property type="molecule type" value="Genomic_DNA"/>
</dbReference>
<feature type="region of interest" description="Disordered" evidence="3">
    <location>
        <begin position="342"/>
        <end position="366"/>
    </location>
</feature>
<dbReference type="AlphaFoldDB" id="A0A8S1SCQ6"/>
<dbReference type="GO" id="GO:0031625">
    <property type="term" value="F:ubiquitin protein ligase binding"/>
    <property type="evidence" value="ECO:0007669"/>
    <property type="project" value="InterPro"/>
</dbReference>
<feature type="domain" description="Cullin family profile" evidence="4">
    <location>
        <begin position="417"/>
        <end position="660"/>
    </location>
</feature>
<dbReference type="InterPro" id="IPR001373">
    <property type="entry name" value="Cullin_N"/>
</dbReference>
<dbReference type="Pfam" id="PF00888">
    <property type="entry name" value="Cullin"/>
    <property type="match status" value="1"/>
</dbReference>
<evidence type="ECO:0000313" key="6">
    <source>
        <dbReference type="Proteomes" id="UP000683925"/>
    </source>
</evidence>
<dbReference type="OrthoDB" id="27073at2759"/>
<dbReference type="GO" id="GO:0006511">
    <property type="term" value="P:ubiquitin-dependent protein catabolic process"/>
    <property type="evidence" value="ECO:0007669"/>
    <property type="project" value="InterPro"/>
</dbReference>
<accession>A0A8S1SCQ6</accession>
<dbReference type="InterPro" id="IPR019559">
    <property type="entry name" value="Cullin_neddylation_domain"/>
</dbReference>
<dbReference type="OMA" id="TINYKFG"/>
<feature type="compositionally biased region" description="Low complexity" evidence="3">
    <location>
        <begin position="348"/>
        <end position="366"/>
    </location>
</feature>
<name>A0A8S1SCQ6_PAROT</name>
<keyword evidence="6" id="KW-1185">Reference proteome</keyword>
<gene>
    <name evidence="5" type="ORF">POCTA_138.1.T0080102</name>
</gene>
<dbReference type="SMART" id="SM00884">
    <property type="entry name" value="Cullin_Nedd8"/>
    <property type="match status" value="1"/>
</dbReference>
<dbReference type="PROSITE" id="PS50069">
    <property type="entry name" value="CULLIN_2"/>
    <property type="match status" value="1"/>
</dbReference>
<reference evidence="5" key="1">
    <citation type="submission" date="2021-01" db="EMBL/GenBank/DDBJ databases">
        <authorList>
            <consortium name="Genoscope - CEA"/>
            <person name="William W."/>
        </authorList>
    </citation>
    <scope>NUCLEOTIDE SEQUENCE</scope>
</reference>
<protein>
    <recommendedName>
        <fullName evidence="4">Cullin family profile domain-containing protein</fullName>
    </recommendedName>
</protein>
<dbReference type="PANTHER" id="PTHR11932">
    <property type="entry name" value="CULLIN"/>
    <property type="match status" value="1"/>
</dbReference>